<dbReference type="STRING" id="1097556.R4XHV4"/>
<feature type="binding site" evidence="7">
    <location>
        <position position="352"/>
    </location>
    <ligand>
        <name>ATP</name>
        <dbReference type="ChEBI" id="CHEBI:30616"/>
    </ligand>
</feature>
<evidence type="ECO:0000256" key="1">
    <source>
        <dbReference type="ARBA" id="ARBA00008867"/>
    </source>
</evidence>
<dbReference type="Gene3D" id="1.10.510.10">
    <property type="entry name" value="Transferase(Phosphotransferase) domain 1"/>
    <property type="match status" value="1"/>
</dbReference>
<feature type="compositionally biased region" description="Polar residues" evidence="8">
    <location>
        <begin position="665"/>
        <end position="675"/>
    </location>
</feature>
<dbReference type="PANTHER" id="PTHR24058">
    <property type="entry name" value="DUAL SPECIFICITY PROTEIN KINASE"/>
    <property type="match status" value="1"/>
</dbReference>
<dbReference type="EMBL" id="CAHR02000116">
    <property type="protein sequence ID" value="CCG82992.1"/>
    <property type="molecule type" value="Genomic_DNA"/>
</dbReference>
<dbReference type="OrthoDB" id="9332038at2759"/>
<dbReference type="PROSITE" id="PS00108">
    <property type="entry name" value="PROTEIN_KINASE_ST"/>
    <property type="match status" value="1"/>
</dbReference>
<dbReference type="InterPro" id="IPR000719">
    <property type="entry name" value="Prot_kinase_dom"/>
</dbReference>
<dbReference type="eggNOG" id="KOG0667">
    <property type="taxonomic scope" value="Eukaryota"/>
</dbReference>
<keyword evidence="6 7" id="KW-0067">ATP-binding</keyword>
<reference evidence="10 11" key="1">
    <citation type="journal article" date="2013" name="MBio">
        <title>Genome sequencing of the plant pathogen Taphrina deformans, the causal agent of peach leaf curl.</title>
        <authorList>
            <person name="Cisse O.H."/>
            <person name="Almeida J.M.G.C.F."/>
            <person name="Fonseca A."/>
            <person name="Kumar A.A."/>
            <person name="Salojaervi J."/>
            <person name="Overmyer K."/>
            <person name="Hauser P.M."/>
            <person name="Pagni M."/>
        </authorList>
    </citation>
    <scope>NUCLEOTIDE SEQUENCE [LARGE SCALE GENOMIC DNA]</scope>
    <source>
        <strain evidence="11">PYCC 5710 / ATCC 11124 / CBS 356.35 / IMI 108563 / JCM 9778 / NBRC 8474</strain>
    </source>
</reference>
<keyword evidence="5" id="KW-0418">Kinase</keyword>
<dbReference type="CDD" id="cd14210">
    <property type="entry name" value="PKc_DYRK"/>
    <property type="match status" value="1"/>
</dbReference>
<name>R4XHV4_TAPDE</name>
<dbReference type="GO" id="GO:0005737">
    <property type="term" value="C:cytoplasm"/>
    <property type="evidence" value="ECO:0007669"/>
    <property type="project" value="TreeGrafter"/>
</dbReference>
<dbReference type="Proteomes" id="UP000013776">
    <property type="component" value="Unassembled WGS sequence"/>
</dbReference>
<proteinExistence type="inferred from homology"/>
<dbReference type="AlphaFoldDB" id="R4XHV4"/>
<dbReference type="InterPro" id="IPR011009">
    <property type="entry name" value="Kinase-like_dom_sf"/>
</dbReference>
<evidence type="ECO:0000313" key="11">
    <source>
        <dbReference type="Proteomes" id="UP000013776"/>
    </source>
</evidence>
<keyword evidence="2" id="KW-0723">Serine/threonine-protein kinase</keyword>
<feature type="region of interest" description="Disordered" evidence="8">
    <location>
        <begin position="663"/>
        <end position="705"/>
    </location>
</feature>
<dbReference type="VEuPathDB" id="FungiDB:TAPDE_003131"/>
<dbReference type="InterPro" id="IPR017441">
    <property type="entry name" value="Protein_kinase_ATP_BS"/>
</dbReference>
<comment type="similarity">
    <text evidence="1">Belongs to the protein kinase superfamily. CMGC Ser/Thr protein kinase family. MNB/DYRK subfamily.</text>
</comment>
<protein>
    <submittedName>
        <fullName evidence="10">Dyrk</fullName>
    </submittedName>
</protein>
<dbReference type="SMART" id="SM00220">
    <property type="entry name" value="S_TKc"/>
    <property type="match status" value="1"/>
</dbReference>
<dbReference type="GO" id="GO:0004674">
    <property type="term" value="F:protein serine/threonine kinase activity"/>
    <property type="evidence" value="ECO:0007669"/>
    <property type="project" value="UniProtKB-KW"/>
</dbReference>
<evidence type="ECO:0000256" key="3">
    <source>
        <dbReference type="ARBA" id="ARBA00022679"/>
    </source>
</evidence>
<keyword evidence="11" id="KW-1185">Reference proteome</keyword>
<dbReference type="PROSITE" id="PS50011">
    <property type="entry name" value="PROTEIN_KINASE_DOM"/>
    <property type="match status" value="1"/>
</dbReference>
<keyword evidence="3" id="KW-0808">Transferase</keyword>
<evidence type="ECO:0000313" key="10">
    <source>
        <dbReference type="EMBL" id="CCG82992.1"/>
    </source>
</evidence>
<feature type="region of interest" description="Disordered" evidence="8">
    <location>
        <begin position="560"/>
        <end position="581"/>
    </location>
</feature>
<evidence type="ECO:0000256" key="4">
    <source>
        <dbReference type="ARBA" id="ARBA00022741"/>
    </source>
</evidence>
<comment type="caution">
    <text evidence="10">The sequence shown here is derived from an EMBL/GenBank/DDBJ whole genome shotgun (WGS) entry which is preliminary data.</text>
</comment>
<evidence type="ECO:0000259" key="9">
    <source>
        <dbReference type="PROSITE" id="PS50011"/>
    </source>
</evidence>
<feature type="region of interest" description="Disordered" evidence="8">
    <location>
        <begin position="100"/>
        <end position="138"/>
    </location>
</feature>
<dbReference type="PROSITE" id="PS00107">
    <property type="entry name" value="PROTEIN_KINASE_ATP"/>
    <property type="match status" value="1"/>
</dbReference>
<evidence type="ECO:0000256" key="5">
    <source>
        <dbReference type="ARBA" id="ARBA00022777"/>
    </source>
</evidence>
<keyword evidence="4 7" id="KW-0547">Nucleotide-binding</keyword>
<dbReference type="InterPro" id="IPR050494">
    <property type="entry name" value="Ser_Thr_dual-spec_kinase"/>
</dbReference>
<evidence type="ECO:0000256" key="2">
    <source>
        <dbReference type="ARBA" id="ARBA00022527"/>
    </source>
</evidence>
<dbReference type="InterPro" id="IPR008271">
    <property type="entry name" value="Ser/Thr_kinase_AS"/>
</dbReference>
<feature type="region of interest" description="Disordered" evidence="8">
    <location>
        <begin position="1"/>
        <end position="25"/>
    </location>
</feature>
<evidence type="ECO:0000256" key="8">
    <source>
        <dbReference type="SAM" id="MobiDB-lite"/>
    </source>
</evidence>
<evidence type="ECO:0000256" key="6">
    <source>
        <dbReference type="ARBA" id="ARBA00022840"/>
    </source>
</evidence>
<dbReference type="FunFam" id="1.10.510.10:FF:000112">
    <property type="entry name" value="Putative dual specificity tyrosine-phosphorylation-regulated kinase 2"/>
    <property type="match status" value="1"/>
</dbReference>
<organism evidence="10 11">
    <name type="scientific">Taphrina deformans (strain PYCC 5710 / ATCC 11124 / CBS 356.35 / IMI 108563 / JCM 9778 / NBRC 8474)</name>
    <name type="common">Peach leaf curl fungus</name>
    <name type="synonym">Lalaria deformans</name>
    <dbReference type="NCBI Taxonomy" id="1097556"/>
    <lineage>
        <taxon>Eukaryota</taxon>
        <taxon>Fungi</taxon>
        <taxon>Dikarya</taxon>
        <taxon>Ascomycota</taxon>
        <taxon>Taphrinomycotina</taxon>
        <taxon>Taphrinomycetes</taxon>
        <taxon>Taphrinales</taxon>
        <taxon>Taphrinaceae</taxon>
        <taxon>Taphrina</taxon>
    </lineage>
</organism>
<evidence type="ECO:0000256" key="7">
    <source>
        <dbReference type="PROSITE-ProRule" id="PRU10141"/>
    </source>
</evidence>
<dbReference type="SUPFAM" id="SSF56112">
    <property type="entry name" value="Protein kinase-like (PK-like)"/>
    <property type="match status" value="1"/>
</dbReference>
<sequence>MSQRLQLSKDQILDHGGHAQHSSVALKATRDPVLTTCVNPGDQFSDHRSIGVYHNDQHESSSILAPANDSIGAADGESELMSSAKSKDLGGFFSRLSLSRTSSRSKHKKKKSSDPLDESFDSVAAEQTTPERRRRLSLSWVKGKMSPFGNSSSVPKYDSGVPPTIPKSFTSESLASQISHAEMPEEHVSPVKESIAAPTISESPVRQLSTMEIADEEMRHTIIASKGSKYLIEARAQAEALSARAIPREAVDTSNASSLDDCPLNLYERGEAIDYDGKIYFTGQKGLQKTGGRMDSALNVNFGYDDERGDYMINPGDHFAYRYEIVDVLGKGSFGQVLRCLDYKTGSLVAVKVIRNKQRFHAQALVEVRILKLLRKWDPHDKHNLIKYTDHFYFRNHLCISTDLLGMNLYEYTKANDFKGCSLNVIRSFATQILSCLALLKAQRVIHCDLKPENILLVNMWESKIKIIDFGSSCFEDQKVYTYIQSRFYRSPEVILGMSYGLPIDMWSMGCILAELYTGYPIFPGEDEQEQLGCIMEIFGPPEKHLIENSTRRKLFFDSHGKPRSVVSSKGRRRKPSSKTLSQAIKCHDEAFLNFMSRCLSWNPETRLKPEQALEHPFITNTLMSRNEGPHKLKKLVSNQSTHLAPRPLPRTPVQQPRIKAGYSANRSNSTSITANGGVPTLGSPNKAHRRVVSNLPLPRERLST</sequence>
<dbReference type="PANTHER" id="PTHR24058:SF22">
    <property type="entry name" value="DUAL SPECIFICITY TYROSINE-PHOSPHORYLATION-REGULATED KINASE 4"/>
    <property type="match status" value="1"/>
</dbReference>
<dbReference type="Pfam" id="PF00069">
    <property type="entry name" value="Pkinase"/>
    <property type="match status" value="1"/>
</dbReference>
<dbReference type="GO" id="GO:0005856">
    <property type="term" value="C:cytoskeleton"/>
    <property type="evidence" value="ECO:0007669"/>
    <property type="project" value="TreeGrafter"/>
</dbReference>
<dbReference type="FunFam" id="3.30.200.20:FF:000087">
    <property type="entry name" value="Dual specificity tyrosine-phosphorylation-regulated kinase 1A"/>
    <property type="match status" value="1"/>
</dbReference>
<dbReference type="Gene3D" id="3.30.200.20">
    <property type="entry name" value="Phosphorylase Kinase, domain 1"/>
    <property type="match status" value="1"/>
</dbReference>
<feature type="domain" description="Protein kinase" evidence="9">
    <location>
        <begin position="323"/>
        <end position="619"/>
    </location>
</feature>
<dbReference type="GO" id="GO:0005524">
    <property type="term" value="F:ATP binding"/>
    <property type="evidence" value="ECO:0007669"/>
    <property type="project" value="UniProtKB-UniRule"/>
</dbReference>
<gene>
    <name evidence="10" type="ORF">TAPDE_003131</name>
</gene>
<accession>R4XHV4</accession>